<dbReference type="NCBIfam" id="NF004584">
    <property type="entry name" value="PRK05928.2-1"/>
    <property type="match status" value="1"/>
</dbReference>
<dbReference type="CDD" id="cd06578">
    <property type="entry name" value="HemD"/>
    <property type="match status" value="1"/>
</dbReference>
<gene>
    <name evidence="2" type="ORF">AS180_02555</name>
</gene>
<dbReference type="Pfam" id="PF02602">
    <property type="entry name" value="HEM4"/>
    <property type="match status" value="1"/>
</dbReference>
<dbReference type="GO" id="GO:0004852">
    <property type="term" value="F:uroporphyrinogen-III synthase activity"/>
    <property type="evidence" value="ECO:0007669"/>
    <property type="project" value="InterPro"/>
</dbReference>
<comment type="caution">
    <text evidence="2">The sequence shown here is derived from an EMBL/GenBank/DDBJ whole genome shotgun (WGS) entry which is preliminary data.</text>
</comment>
<dbReference type="EMBL" id="LNQP01000005">
    <property type="protein sequence ID" value="KSU89447.1"/>
    <property type="molecule type" value="Genomic_DNA"/>
</dbReference>
<proteinExistence type="predicted"/>
<evidence type="ECO:0000313" key="3">
    <source>
        <dbReference type="Proteomes" id="UP000053681"/>
    </source>
</evidence>
<name>A0A0V8JQY5_9BACI</name>
<dbReference type="InterPro" id="IPR003754">
    <property type="entry name" value="4pyrrol_synth_uPrphyn_synth"/>
</dbReference>
<dbReference type="SUPFAM" id="SSF69618">
    <property type="entry name" value="HemD-like"/>
    <property type="match status" value="1"/>
</dbReference>
<dbReference type="GO" id="GO:0006780">
    <property type="term" value="P:uroporphyrinogen III biosynthetic process"/>
    <property type="evidence" value="ECO:0007669"/>
    <property type="project" value="InterPro"/>
</dbReference>
<dbReference type="InterPro" id="IPR036108">
    <property type="entry name" value="4pyrrol_syn_uPrphyn_synt_sf"/>
</dbReference>
<protein>
    <submittedName>
        <fullName evidence="2">Uroporphyrinogen-III synthase</fullName>
    </submittedName>
</protein>
<organism evidence="2 3">
    <name type="scientific">Priestia veravalensis</name>
    <dbReference type="NCBI Taxonomy" id="1414648"/>
    <lineage>
        <taxon>Bacteria</taxon>
        <taxon>Bacillati</taxon>
        <taxon>Bacillota</taxon>
        <taxon>Bacilli</taxon>
        <taxon>Bacillales</taxon>
        <taxon>Bacillaceae</taxon>
        <taxon>Priestia</taxon>
    </lineage>
</organism>
<evidence type="ECO:0000259" key="1">
    <source>
        <dbReference type="Pfam" id="PF02602"/>
    </source>
</evidence>
<evidence type="ECO:0000313" key="2">
    <source>
        <dbReference type="EMBL" id="KSU89447.1"/>
    </source>
</evidence>
<accession>A0A0V8JQY5</accession>
<feature type="domain" description="Tetrapyrrole biosynthesis uroporphyrinogen III synthase" evidence="1">
    <location>
        <begin position="19"/>
        <end position="257"/>
    </location>
</feature>
<dbReference type="RefSeq" id="WP_025911065.1">
    <property type="nucleotide sequence ID" value="NZ_KQ758628.1"/>
</dbReference>
<dbReference type="Gene3D" id="3.40.50.10090">
    <property type="match status" value="2"/>
</dbReference>
<dbReference type="PANTHER" id="PTHR40082">
    <property type="entry name" value="BLR5956 PROTEIN"/>
    <property type="match status" value="1"/>
</dbReference>
<reference evidence="2 3" key="1">
    <citation type="submission" date="2015-11" db="EMBL/GenBank/DDBJ databases">
        <title>Bacillus caseinolyticus sp nov.</title>
        <authorList>
            <person name="Dastager S.G."/>
            <person name="Mawlankar R."/>
        </authorList>
    </citation>
    <scope>NUCLEOTIDE SEQUENCE [LARGE SCALE GENOMIC DNA]</scope>
    <source>
        <strain evidence="2 3">SGD-V-76</strain>
    </source>
</reference>
<dbReference type="Proteomes" id="UP000053681">
    <property type="component" value="Unassembled WGS sequence"/>
</dbReference>
<dbReference type="InterPro" id="IPR039793">
    <property type="entry name" value="UROS/Hem4"/>
</dbReference>
<keyword evidence="3" id="KW-1185">Reference proteome</keyword>
<dbReference type="PANTHER" id="PTHR40082:SF1">
    <property type="entry name" value="BLR5956 PROTEIN"/>
    <property type="match status" value="1"/>
</dbReference>
<sequence length="271" mass="29972">MRRLEGKRVALAGQRKVEDIKKIVENLGGTALIRPAQGTIFLDDTHLEEDVKDLVQGTYDWFIFTTGIGTEILYNTADKMGLASEFLAALKSAKIGARGYKTINMLKKLGVTPTVRDDDGSTAGLVRELKSHSFDRCKVALQLHGDPAPALMTFLNDQNAKAKDILPYKHIPPQTDVMEQLLDEILTRKVDAVNFTSAPQPRNLFSFAREKGKEQEVLEAFETDVVALSVGKVTAAALNDQGVKRVVVPLQERMGSAIVALEQYYQQTIEK</sequence>
<dbReference type="AlphaFoldDB" id="A0A0V8JQY5"/>